<accession>A0AAU2HBQ2</accession>
<dbReference type="PANTHER" id="PTHR36124:SF1">
    <property type="entry name" value="ER-BOUND OXYGENASE MPAB_MPAB'_RUBBER OXYGENASE CATALYTIC DOMAIN-CONTAINING PROTEIN"/>
    <property type="match status" value="1"/>
</dbReference>
<organism evidence="2">
    <name type="scientific">Streptomyces sp. NBC_00060</name>
    <dbReference type="NCBI Taxonomy" id="2975636"/>
    <lineage>
        <taxon>Bacteria</taxon>
        <taxon>Bacillati</taxon>
        <taxon>Actinomycetota</taxon>
        <taxon>Actinomycetes</taxon>
        <taxon>Kitasatosporales</taxon>
        <taxon>Streptomycetaceae</taxon>
        <taxon>Streptomyces</taxon>
    </lineage>
</organism>
<dbReference type="Pfam" id="PF09995">
    <property type="entry name" value="MPAB_Lcp_cat"/>
    <property type="match status" value="1"/>
</dbReference>
<name>A0AAU2HBQ2_9ACTN</name>
<gene>
    <name evidence="2" type="ORF">OHV25_37420</name>
</gene>
<dbReference type="InterPro" id="IPR046366">
    <property type="entry name" value="MPAB"/>
</dbReference>
<dbReference type="AlphaFoldDB" id="A0AAU2HBQ2"/>
<dbReference type="GO" id="GO:0016491">
    <property type="term" value="F:oxidoreductase activity"/>
    <property type="evidence" value="ECO:0007669"/>
    <property type="project" value="InterPro"/>
</dbReference>
<evidence type="ECO:0000259" key="1">
    <source>
        <dbReference type="Pfam" id="PF09995"/>
    </source>
</evidence>
<evidence type="ECO:0000313" key="2">
    <source>
        <dbReference type="EMBL" id="WTU44861.1"/>
    </source>
</evidence>
<proteinExistence type="predicted"/>
<sequence length="322" mass="36752">MARSMNRPSVLRPVRNRYARMRHIKTLDPERDHLEIYRISSGCEFPWDYLRATEIALLRTFAVPSIGGLLDATGQFECAAQRRYDDTFILMGALARYGYDSPEGKTALRTVNRAHGWYRISNDDMLYTLSSFIYEPIRWIGRHGWRPLLGEEKLAAFWYYRNVGLRLGVKDIPSRYEDFQDFNEQYERTAFSRTDAGRRVADHALKAMCGWFPRPLRPLVRPVVLSVLDKPLRTALGYPGAPTGVAALTHSALWARGRLLRLAPPRRRSLFDELPKVRTYTVGGPGCTMDKFGVAQLTPVASRWQPVARPQTAGDAHRTPSP</sequence>
<reference evidence="2" key="1">
    <citation type="submission" date="2022-10" db="EMBL/GenBank/DDBJ databases">
        <title>The complete genomes of actinobacterial strains from the NBC collection.</title>
        <authorList>
            <person name="Joergensen T.S."/>
            <person name="Alvarez Arevalo M."/>
            <person name="Sterndorff E.B."/>
            <person name="Faurdal D."/>
            <person name="Vuksanovic O."/>
            <person name="Mourched A.-S."/>
            <person name="Charusanti P."/>
            <person name="Shaw S."/>
            <person name="Blin K."/>
            <person name="Weber T."/>
        </authorList>
    </citation>
    <scope>NUCLEOTIDE SEQUENCE</scope>
    <source>
        <strain evidence="2">NBC_00060</strain>
    </source>
</reference>
<protein>
    <submittedName>
        <fullName evidence="2">DUF2236 domain-containing protein</fullName>
    </submittedName>
</protein>
<dbReference type="EMBL" id="CP108253">
    <property type="protein sequence ID" value="WTU44861.1"/>
    <property type="molecule type" value="Genomic_DNA"/>
</dbReference>
<dbReference type="PANTHER" id="PTHR36124">
    <property type="match status" value="1"/>
</dbReference>
<dbReference type="InterPro" id="IPR018713">
    <property type="entry name" value="MPAB/Lcp_cat_dom"/>
</dbReference>
<feature type="domain" description="ER-bound oxygenase mpaB/mpaB'/Rubber oxygenase catalytic" evidence="1">
    <location>
        <begin position="104"/>
        <end position="250"/>
    </location>
</feature>